<accession>A0ABR0XBT6</accession>
<proteinExistence type="predicted"/>
<protein>
    <recommendedName>
        <fullName evidence="1">Reverse transcriptase Ty1/copia-type domain-containing protein</fullName>
    </recommendedName>
</protein>
<feature type="domain" description="Reverse transcriptase Ty1/copia-type" evidence="1">
    <location>
        <begin position="1"/>
        <end position="145"/>
    </location>
</feature>
<organism evidence="2 3">
    <name type="scientific">Rehmannia glutinosa</name>
    <name type="common">Chinese foxglove</name>
    <dbReference type="NCBI Taxonomy" id="99300"/>
    <lineage>
        <taxon>Eukaryota</taxon>
        <taxon>Viridiplantae</taxon>
        <taxon>Streptophyta</taxon>
        <taxon>Embryophyta</taxon>
        <taxon>Tracheophyta</taxon>
        <taxon>Spermatophyta</taxon>
        <taxon>Magnoliopsida</taxon>
        <taxon>eudicotyledons</taxon>
        <taxon>Gunneridae</taxon>
        <taxon>Pentapetalae</taxon>
        <taxon>asterids</taxon>
        <taxon>lamiids</taxon>
        <taxon>Lamiales</taxon>
        <taxon>Orobanchaceae</taxon>
        <taxon>Rehmannieae</taxon>
        <taxon>Rehmannia</taxon>
    </lineage>
</organism>
<comment type="caution">
    <text evidence="2">The sequence shown here is derived from an EMBL/GenBank/DDBJ whole genome shotgun (WGS) entry which is preliminary data.</text>
</comment>
<reference evidence="2 3" key="1">
    <citation type="journal article" date="2021" name="Comput. Struct. Biotechnol. J.">
        <title>De novo genome assembly of the potent medicinal plant Rehmannia glutinosa using nanopore technology.</title>
        <authorList>
            <person name="Ma L."/>
            <person name="Dong C."/>
            <person name="Song C."/>
            <person name="Wang X."/>
            <person name="Zheng X."/>
            <person name="Niu Y."/>
            <person name="Chen S."/>
            <person name="Feng W."/>
        </authorList>
    </citation>
    <scope>NUCLEOTIDE SEQUENCE [LARGE SCALE GENOMIC DNA]</scope>
    <source>
        <strain evidence="2">DH-2019</strain>
    </source>
</reference>
<dbReference type="Proteomes" id="UP001318860">
    <property type="component" value="Unassembled WGS sequence"/>
</dbReference>
<dbReference type="InterPro" id="IPR013103">
    <property type="entry name" value="RVT_2"/>
</dbReference>
<dbReference type="SUPFAM" id="SSF56672">
    <property type="entry name" value="DNA/RNA polymerases"/>
    <property type="match status" value="1"/>
</dbReference>
<name>A0ABR0XBT6_REHGL</name>
<keyword evidence="3" id="KW-1185">Reference proteome</keyword>
<dbReference type="InterPro" id="IPR043502">
    <property type="entry name" value="DNA/RNA_pol_sf"/>
</dbReference>
<evidence type="ECO:0000313" key="2">
    <source>
        <dbReference type="EMBL" id="KAK6156625.1"/>
    </source>
</evidence>
<gene>
    <name evidence="2" type="ORF">DH2020_010873</name>
</gene>
<dbReference type="PANTHER" id="PTHR11439:SF521">
    <property type="entry name" value="RNA-DIRECTED DNA POLYMERASE"/>
    <property type="match status" value="1"/>
</dbReference>
<sequence length="198" mass="22498">MEQPEGFSAPGQENKVCKLVKSLYGLKQAPKQWHEKFDNAMKECGFKINECDKCVYVKDTENDYVILCLYVDDMLIIGSNEKIIKSTRDMLNLRFDMKDMGLADVILGIKISRTSNGLTLDQSHYVDKILEKFSKDDTSLARTPIDTSQHLSKNRGEAVSQLEYSRVIGSLMYLMSCTRPNIAYAVSKLSRYTSNPKT</sequence>
<dbReference type="Pfam" id="PF07727">
    <property type="entry name" value="RVT_2"/>
    <property type="match status" value="1"/>
</dbReference>
<evidence type="ECO:0000313" key="3">
    <source>
        <dbReference type="Proteomes" id="UP001318860"/>
    </source>
</evidence>
<dbReference type="PANTHER" id="PTHR11439">
    <property type="entry name" value="GAG-POL-RELATED RETROTRANSPOSON"/>
    <property type="match status" value="1"/>
</dbReference>
<evidence type="ECO:0000259" key="1">
    <source>
        <dbReference type="Pfam" id="PF07727"/>
    </source>
</evidence>
<dbReference type="EMBL" id="JABTTQ020000005">
    <property type="protein sequence ID" value="KAK6156625.1"/>
    <property type="molecule type" value="Genomic_DNA"/>
</dbReference>